<name>A0A9W8XFU1_9PLEO</name>
<organism evidence="3 4">
    <name type="scientific">Didymosphaeria variabile</name>
    <dbReference type="NCBI Taxonomy" id="1932322"/>
    <lineage>
        <taxon>Eukaryota</taxon>
        <taxon>Fungi</taxon>
        <taxon>Dikarya</taxon>
        <taxon>Ascomycota</taxon>
        <taxon>Pezizomycotina</taxon>
        <taxon>Dothideomycetes</taxon>
        <taxon>Pleosporomycetidae</taxon>
        <taxon>Pleosporales</taxon>
        <taxon>Massarineae</taxon>
        <taxon>Didymosphaeriaceae</taxon>
        <taxon>Didymosphaeria</taxon>
    </lineage>
</organism>
<evidence type="ECO:0000313" key="3">
    <source>
        <dbReference type="EMBL" id="KAJ4348859.1"/>
    </source>
</evidence>
<accession>A0A9W8XFU1</accession>
<protein>
    <recommendedName>
        <fullName evidence="2">F-box domain-containing protein</fullName>
    </recommendedName>
</protein>
<feature type="compositionally biased region" description="Basic and acidic residues" evidence="1">
    <location>
        <begin position="283"/>
        <end position="292"/>
    </location>
</feature>
<dbReference type="InterPro" id="IPR001810">
    <property type="entry name" value="F-box_dom"/>
</dbReference>
<comment type="caution">
    <text evidence="3">The sequence shown here is derived from an EMBL/GenBank/DDBJ whole genome shotgun (WGS) entry which is preliminary data.</text>
</comment>
<feature type="region of interest" description="Disordered" evidence="1">
    <location>
        <begin position="268"/>
        <end position="292"/>
    </location>
</feature>
<evidence type="ECO:0000256" key="1">
    <source>
        <dbReference type="SAM" id="MobiDB-lite"/>
    </source>
</evidence>
<feature type="domain" description="F-box" evidence="2">
    <location>
        <begin position="11"/>
        <end position="46"/>
    </location>
</feature>
<reference evidence="3" key="1">
    <citation type="submission" date="2022-10" db="EMBL/GenBank/DDBJ databases">
        <title>Tapping the CABI collections for fungal endophytes: first genome assemblies for Collariella, Neodidymelliopsis, Ascochyta clinopodiicola, Didymella pomorum, Didymosphaeria variabile, Neocosmospora piperis and Neocucurbitaria cava.</title>
        <authorList>
            <person name="Hill R."/>
        </authorList>
    </citation>
    <scope>NUCLEOTIDE SEQUENCE</scope>
    <source>
        <strain evidence="3">IMI 356815</strain>
    </source>
</reference>
<dbReference type="AlphaFoldDB" id="A0A9W8XFU1"/>
<dbReference type="RefSeq" id="XP_056068247.1">
    <property type="nucleotide sequence ID" value="XM_056218982.1"/>
</dbReference>
<dbReference type="CDD" id="cd09917">
    <property type="entry name" value="F-box_SF"/>
    <property type="match status" value="1"/>
</dbReference>
<dbReference type="SUPFAM" id="SSF81383">
    <property type="entry name" value="F-box domain"/>
    <property type="match status" value="1"/>
</dbReference>
<dbReference type="EMBL" id="JAPEUX010000007">
    <property type="protein sequence ID" value="KAJ4348859.1"/>
    <property type="molecule type" value="Genomic_DNA"/>
</dbReference>
<sequence>MPAASAVFYIPELLEHIISELPPFDIIHYQRVNRTWHKLIADSPLLQYKAWLRNDFPDPTQHVQPDDLIPKLSADDPNYPYASKAAKDYDTKRYIYNISKHLHPIIMANIMKDVPYDPSLSFDPAQDMDTWGFGGYFSFRPVLLRALRQWCEAHKSSEHVWGHISLYRPEARRINWDVSCSDDASIPFSLEARCNDDPNASRYSSDLIENETVVNKRPGEPLFLTLGDLFGRLDRLWNRWIDGERETHYLSHDGAGCDYDYGLPDYCLESSDEEDEDDEKDEDEKMERHKFGVKMTEEEHIDACVERASK</sequence>
<proteinExistence type="predicted"/>
<feature type="compositionally biased region" description="Acidic residues" evidence="1">
    <location>
        <begin position="270"/>
        <end position="282"/>
    </location>
</feature>
<dbReference type="InterPro" id="IPR036047">
    <property type="entry name" value="F-box-like_dom_sf"/>
</dbReference>
<evidence type="ECO:0000313" key="4">
    <source>
        <dbReference type="Proteomes" id="UP001140513"/>
    </source>
</evidence>
<gene>
    <name evidence="3" type="ORF">N0V89_010238</name>
</gene>
<dbReference type="Pfam" id="PF00646">
    <property type="entry name" value="F-box"/>
    <property type="match status" value="1"/>
</dbReference>
<dbReference type="Proteomes" id="UP001140513">
    <property type="component" value="Unassembled WGS sequence"/>
</dbReference>
<evidence type="ECO:0000259" key="2">
    <source>
        <dbReference type="Pfam" id="PF00646"/>
    </source>
</evidence>
<dbReference type="OrthoDB" id="3784410at2759"/>
<dbReference type="GeneID" id="80913768"/>
<keyword evidence="4" id="KW-1185">Reference proteome</keyword>